<keyword evidence="3" id="KW-1185">Reference proteome</keyword>
<dbReference type="RefSeq" id="WP_380581030.1">
    <property type="nucleotide sequence ID" value="NZ_JBHSQJ010000022.1"/>
</dbReference>
<evidence type="ECO:0000256" key="1">
    <source>
        <dbReference type="SAM" id="Phobius"/>
    </source>
</evidence>
<dbReference type="Proteomes" id="UP001596174">
    <property type="component" value="Unassembled WGS sequence"/>
</dbReference>
<keyword evidence="1" id="KW-0812">Transmembrane</keyword>
<protein>
    <submittedName>
        <fullName evidence="2">DUF3180 domain-containing protein</fullName>
    </submittedName>
</protein>
<feature type="transmembrane region" description="Helical" evidence="1">
    <location>
        <begin position="38"/>
        <end position="62"/>
    </location>
</feature>
<comment type="caution">
    <text evidence="2">The sequence shown here is derived from an EMBL/GenBank/DDBJ whole genome shotgun (WGS) entry which is preliminary data.</text>
</comment>
<gene>
    <name evidence="2" type="ORF">ACFP3V_07330</name>
</gene>
<sequence length="164" mass="16986">MKPLRAVVLAGITVAAGALSWAGSRLWNSVSTLPGVPPAAPIVLAVIAVVLLATAVSIRARLRDQRNRVPGAKGVDPLSAARALVLAQASALVAALVTGVYGGMGIFLISLWDSAPARKGQSVTALFAVIAGVAVMAAGLWLQHICRLPEDPDEQRQAQVPHHR</sequence>
<accession>A0ABW1G0I1</accession>
<keyword evidence="1" id="KW-0472">Membrane</keyword>
<evidence type="ECO:0000313" key="3">
    <source>
        <dbReference type="Proteomes" id="UP001596174"/>
    </source>
</evidence>
<dbReference type="InterPro" id="IPR021517">
    <property type="entry name" value="DUF3180"/>
</dbReference>
<evidence type="ECO:0000313" key="2">
    <source>
        <dbReference type="EMBL" id="MFC5907027.1"/>
    </source>
</evidence>
<proteinExistence type="predicted"/>
<dbReference type="Pfam" id="PF11377">
    <property type="entry name" value="DUF3180"/>
    <property type="match status" value="1"/>
</dbReference>
<feature type="transmembrane region" description="Helical" evidence="1">
    <location>
        <begin position="83"/>
        <end position="111"/>
    </location>
</feature>
<keyword evidence="1" id="KW-1133">Transmembrane helix</keyword>
<name>A0ABW1G0I1_9ACTN</name>
<reference evidence="3" key="1">
    <citation type="journal article" date="2019" name="Int. J. Syst. Evol. Microbiol.">
        <title>The Global Catalogue of Microorganisms (GCM) 10K type strain sequencing project: providing services to taxonomists for standard genome sequencing and annotation.</title>
        <authorList>
            <consortium name="The Broad Institute Genomics Platform"/>
            <consortium name="The Broad Institute Genome Sequencing Center for Infectious Disease"/>
            <person name="Wu L."/>
            <person name="Ma J."/>
        </authorList>
    </citation>
    <scope>NUCLEOTIDE SEQUENCE [LARGE SCALE GENOMIC DNA]</scope>
    <source>
        <strain evidence="3">JCM 4816</strain>
    </source>
</reference>
<dbReference type="EMBL" id="JBHSQJ010000022">
    <property type="protein sequence ID" value="MFC5907027.1"/>
    <property type="molecule type" value="Genomic_DNA"/>
</dbReference>
<feature type="transmembrane region" description="Helical" evidence="1">
    <location>
        <begin position="123"/>
        <end position="142"/>
    </location>
</feature>
<organism evidence="2 3">
    <name type="scientific">Streptacidiphilus monticola</name>
    <dbReference type="NCBI Taxonomy" id="2161674"/>
    <lineage>
        <taxon>Bacteria</taxon>
        <taxon>Bacillati</taxon>
        <taxon>Actinomycetota</taxon>
        <taxon>Actinomycetes</taxon>
        <taxon>Kitasatosporales</taxon>
        <taxon>Streptomycetaceae</taxon>
        <taxon>Streptacidiphilus</taxon>
    </lineage>
</organism>